<feature type="transmembrane region" description="Helical" evidence="1">
    <location>
        <begin position="12"/>
        <end position="29"/>
    </location>
</feature>
<accession>A0A2U1CTH7</accession>
<dbReference type="OrthoDB" id="7858522at2"/>
<dbReference type="InterPro" id="IPR026267">
    <property type="entry name" value="YgjV"/>
</dbReference>
<feature type="transmembrane region" description="Helical" evidence="1">
    <location>
        <begin position="75"/>
        <end position="97"/>
    </location>
</feature>
<sequence>MLADMTLSEMAGQVVGLIALGFCIAGFASTRDERLMGLLIGANVAFATQYALFQSWTAAALTVLVIVRIGLARRFLGSVPVMMGMLAVSAVVVVLTWQRWIDVFPTTAMLLGTIGMFMLRGIPMRLFLAGAGLAWMANNIAIGSIGATLAEGLVVVTNLVTIVRLSRMKRRYPDLDLS</sequence>
<proteinExistence type="predicted"/>
<protein>
    <submittedName>
        <fullName evidence="2">Inner membrane protein</fullName>
    </submittedName>
</protein>
<feature type="transmembrane region" description="Helical" evidence="1">
    <location>
        <begin position="140"/>
        <end position="163"/>
    </location>
</feature>
<keyword evidence="1" id="KW-0472">Membrane</keyword>
<dbReference type="RefSeq" id="WP_116919757.1">
    <property type="nucleotide sequence ID" value="NZ_QEKQ01000010.1"/>
</dbReference>
<name>A0A2U1CTH7_9GAMM</name>
<organism evidence="2 3">
    <name type="scientific">Tamilnaduibacter salinus</name>
    <dbReference type="NCBI Taxonomy" id="1484056"/>
    <lineage>
        <taxon>Bacteria</taxon>
        <taxon>Pseudomonadati</taxon>
        <taxon>Pseudomonadota</taxon>
        <taxon>Gammaproteobacteria</taxon>
        <taxon>Pseudomonadales</taxon>
        <taxon>Marinobacteraceae</taxon>
        <taxon>Tamilnaduibacter</taxon>
    </lineage>
</organism>
<keyword evidence="1" id="KW-0812">Transmembrane</keyword>
<dbReference type="InterPro" id="IPR019629">
    <property type="entry name" value="Uncharacterised_HI1736/YgjV"/>
</dbReference>
<feature type="transmembrane region" description="Helical" evidence="1">
    <location>
        <begin position="109"/>
        <end position="128"/>
    </location>
</feature>
<dbReference type="PIRSF" id="PIRSF011443">
    <property type="entry name" value="YgjV"/>
    <property type="match status" value="1"/>
</dbReference>
<dbReference type="AlphaFoldDB" id="A0A2U1CTH7"/>
<dbReference type="Proteomes" id="UP000245887">
    <property type="component" value="Unassembled WGS sequence"/>
</dbReference>
<comment type="caution">
    <text evidence="2">The sequence shown here is derived from an EMBL/GenBank/DDBJ whole genome shotgun (WGS) entry which is preliminary data.</text>
</comment>
<dbReference type="Pfam" id="PF10688">
    <property type="entry name" value="Imp-YgjV"/>
    <property type="match status" value="1"/>
</dbReference>
<evidence type="ECO:0000313" key="3">
    <source>
        <dbReference type="Proteomes" id="UP000245887"/>
    </source>
</evidence>
<evidence type="ECO:0000313" key="2">
    <source>
        <dbReference type="EMBL" id="PVY70010.1"/>
    </source>
</evidence>
<gene>
    <name evidence="2" type="ORF">C8D92_11040</name>
</gene>
<keyword evidence="1" id="KW-1133">Transmembrane helix</keyword>
<feature type="transmembrane region" description="Helical" evidence="1">
    <location>
        <begin position="50"/>
        <end position="69"/>
    </location>
</feature>
<dbReference type="EMBL" id="QEKQ01000010">
    <property type="protein sequence ID" value="PVY70010.1"/>
    <property type="molecule type" value="Genomic_DNA"/>
</dbReference>
<reference evidence="2 3" key="1">
    <citation type="submission" date="2018-04" db="EMBL/GenBank/DDBJ databases">
        <title>Genomic Encyclopedia of Type Strains, Phase IV (KMG-IV): sequencing the most valuable type-strain genomes for metagenomic binning, comparative biology and taxonomic classification.</title>
        <authorList>
            <person name="Goeker M."/>
        </authorList>
    </citation>
    <scope>NUCLEOTIDE SEQUENCE [LARGE SCALE GENOMIC DNA]</scope>
    <source>
        <strain evidence="2 3">DSM 28688</strain>
    </source>
</reference>
<evidence type="ECO:0000256" key="1">
    <source>
        <dbReference type="SAM" id="Phobius"/>
    </source>
</evidence>